<evidence type="ECO:0008006" key="3">
    <source>
        <dbReference type="Google" id="ProtNLM"/>
    </source>
</evidence>
<dbReference type="RefSeq" id="WP_015149988.1">
    <property type="nucleotide sequence ID" value="NC_019693.1"/>
</dbReference>
<sequence>MSQTSGNRLRFDEVLDVAETLYPQDQEILIDILQKRLIQKRRQEIAANIVEAHEEYKARKTRQVTVEQLMSDIE</sequence>
<dbReference type="EMBL" id="CP003607">
    <property type="protein sequence ID" value="AFY83362.1"/>
    <property type="molecule type" value="Genomic_DNA"/>
</dbReference>
<reference evidence="1 2" key="1">
    <citation type="submission" date="2012-06" db="EMBL/GenBank/DDBJ databases">
        <title>Finished chromosome of genome of Oscillatoria acuminata PCC 6304.</title>
        <authorList>
            <consortium name="US DOE Joint Genome Institute"/>
            <person name="Gugger M."/>
            <person name="Coursin T."/>
            <person name="Rippka R."/>
            <person name="Tandeau De Marsac N."/>
            <person name="Huntemann M."/>
            <person name="Wei C.-L."/>
            <person name="Han J."/>
            <person name="Detter J.C."/>
            <person name="Han C."/>
            <person name="Tapia R."/>
            <person name="Davenport K."/>
            <person name="Daligault H."/>
            <person name="Erkkila T."/>
            <person name="Gu W."/>
            <person name="Munk A.C.C."/>
            <person name="Teshima H."/>
            <person name="Xu Y."/>
            <person name="Chain P."/>
            <person name="Chen A."/>
            <person name="Krypides N."/>
            <person name="Mavromatis K."/>
            <person name="Markowitz V."/>
            <person name="Szeto E."/>
            <person name="Ivanova N."/>
            <person name="Mikhailova N."/>
            <person name="Ovchinnikova G."/>
            <person name="Pagani I."/>
            <person name="Pati A."/>
            <person name="Goodwin L."/>
            <person name="Peters L."/>
            <person name="Pitluck S."/>
            <person name="Woyke T."/>
            <person name="Kerfeld C."/>
        </authorList>
    </citation>
    <scope>NUCLEOTIDE SEQUENCE [LARGE SCALE GENOMIC DNA]</scope>
    <source>
        <strain evidence="1 2">PCC 6304</strain>
    </source>
</reference>
<protein>
    <recommendedName>
        <fullName evidence="3">Addiction module component</fullName>
    </recommendedName>
</protein>
<dbReference type="KEGG" id="oac:Oscil6304_3805"/>
<organism evidence="1 2">
    <name type="scientific">Oscillatoria acuminata PCC 6304</name>
    <dbReference type="NCBI Taxonomy" id="56110"/>
    <lineage>
        <taxon>Bacteria</taxon>
        <taxon>Bacillati</taxon>
        <taxon>Cyanobacteriota</taxon>
        <taxon>Cyanophyceae</taxon>
        <taxon>Oscillatoriophycideae</taxon>
        <taxon>Oscillatoriales</taxon>
        <taxon>Oscillatoriaceae</taxon>
        <taxon>Oscillatoria</taxon>
    </lineage>
</organism>
<evidence type="ECO:0000313" key="2">
    <source>
        <dbReference type="Proteomes" id="UP000010367"/>
    </source>
</evidence>
<dbReference type="Proteomes" id="UP000010367">
    <property type="component" value="Chromosome"/>
</dbReference>
<dbReference type="InParanoid" id="K9TKI8"/>
<proteinExistence type="predicted"/>
<keyword evidence="2" id="KW-1185">Reference proteome</keyword>
<evidence type="ECO:0000313" key="1">
    <source>
        <dbReference type="EMBL" id="AFY83362.1"/>
    </source>
</evidence>
<dbReference type="HOGENOM" id="CLU_176027_1_0_3"/>
<accession>K9TKI8</accession>
<dbReference type="AlphaFoldDB" id="K9TKI8"/>
<gene>
    <name evidence="1" type="ORF">Oscil6304_3805</name>
</gene>
<name>K9TKI8_9CYAN</name>